<reference evidence="2 3" key="1">
    <citation type="journal article" date="2012" name="Genome Biol.">
        <title>Genome and low-iron response of an oceanic diatom adapted to chronic iron limitation.</title>
        <authorList>
            <person name="Lommer M."/>
            <person name="Specht M."/>
            <person name="Roy A.S."/>
            <person name="Kraemer L."/>
            <person name="Andreson R."/>
            <person name="Gutowska M.A."/>
            <person name="Wolf J."/>
            <person name="Bergner S.V."/>
            <person name="Schilhabel M.B."/>
            <person name="Klostermeier U.C."/>
            <person name="Beiko R.G."/>
            <person name="Rosenstiel P."/>
            <person name="Hippler M."/>
            <person name="Laroche J."/>
        </authorList>
    </citation>
    <scope>NUCLEOTIDE SEQUENCE [LARGE SCALE GENOMIC DNA]</scope>
    <source>
        <strain evidence="2 3">CCMP1005</strain>
    </source>
</reference>
<comment type="caution">
    <text evidence="2">The sequence shown here is derived from an EMBL/GenBank/DDBJ whole genome shotgun (WGS) entry which is preliminary data.</text>
</comment>
<dbReference type="Proteomes" id="UP000266841">
    <property type="component" value="Unassembled WGS sequence"/>
</dbReference>
<proteinExistence type="predicted"/>
<sequence>MSLLDDDVGGGPCHIDRNPSGLVSSRPLAPQGRSVLSDSVSPISAIPPRGATQVESQRYNSFGYPPGRCPGLVKCYRGRHG</sequence>
<dbReference type="AlphaFoldDB" id="K0RDX7"/>
<evidence type="ECO:0000313" key="2">
    <source>
        <dbReference type="EMBL" id="EJK51445.1"/>
    </source>
</evidence>
<feature type="non-terminal residue" evidence="2">
    <location>
        <position position="81"/>
    </location>
</feature>
<gene>
    <name evidence="2" type="ORF">THAOC_29380</name>
</gene>
<evidence type="ECO:0000256" key="1">
    <source>
        <dbReference type="SAM" id="MobiDB-lite"/>
    </source>
</evidence>
<organism evidence="2 3">
    <name type="scientific">Thalassiosira oceanica</name>
    <name type="common">Marine diatom</name>
    <dbReference type="NCBI Taxonomy" id="159749"/>
    <lineage>
        <taxon>Eukaryota</taxon>
        <taxon>Sar</taxon>
        <taxon>Stramenopiles</taxon>
        <taxon>Ochrophyta</taxon>
        <taxon>Bacillariophyta</taxon>
        <taxon>Coscinodiscophyceae</taxon>
        <taxon>Thalassiosirophycidae</taxon>
        <taxon>Thalassiosirales</taxon>
        <taxon>Thalassiosiraceae</taxon>
        <taxon>Thalassiosira</taxon>
    </lineage>
</organism>
<protein>
    <submittedName>
        <fullName evidence="2">Uncharacterized protein</fullName>
    </submittedName>
</protein>
<name>K0RDX7_THAOC</name>
<dbReference type="EMBL" id="AGNL01041620">
    <property type="protein sequence ID" value="EJK51445.1"/>
    <property type="molecule type" value="Genomic_DNA"/>
</dbReference>
<accession>K0RDX7</accession>
<feature type="region of interest" description="Disordered" evidence="1">
    <location>
        <begin position="1"/>
        <end position="54"/>
    </location>
</feature>
<keyword evidence="3" id="KW-1185">Reference proteome</keyword>
<evidence type="ECO:0000313" key="3">
    <source>
        <dbReference type="Proteomes" id="UP000266841"/>
    </source>
</evidence>